<protein>
    <submittedName>
        <fullName evidence="2">Uncharacterized protein</fullName>
    </submittedName>
</protein>
<evidence type="ECO:0000313" key="3">
    <source>
        <dbReference type="Proteomes" id="UP000176682"/>
    </source>
</evidence>
<keyword evidence="1" id="KW-0812">Transmembrane</keyword>
<dbReference type="EMBL" id="MFAM01000052">
    <property type="protein sequence ID" value="OGD78302.1"/>
    <property type="molecule type" value="Genomic_DNA"/>
</dbReference>
<dbReference type="AlphaFoldDB" id="A0A1F5FFJ3"/>
<feature type="transmembrane region" description="Helical" evidence="1">
    <location>
        <begin position="37"/>
        <end position="56"/>
    </location>
</feature>
<name>A0A1F5FFJ3_9BACT</name>
<sequence length="100" mass="11801">MTVFYLINALIGAFLLAYLGLIMLFDRKSYKRKRSQPFFWLLLYLHSLITLCVFYTRDAHPIILVILVGPVIAWYINSVSAYAHLNRRKSKAGYYDYYHS</sequence>
<comment type="caution">
    <text evidence="2">The sequence shown here is derived from an EMBL/GenBank/DDBJ whole genome shotgun (WGS) entry which is preliminary data.</text>
</comment>
<evidence type="ECO:0000256" key="1">
    <source>
        <dbReference type="SAM" id="Phobius"/>
    </source>
</evidence>
<feature type="transmembrane region" description="Helical" evidence="1">
    <location>
        <begin position="62"/>
        <end position="85"/>
    </location>
</feature>
<reference evidence="2 3" key="1">
    <citation type="journal article" date="2016" name="Nat. Commun.">
        <title>Thousands of microbial genomes shed light on interconnected biogeochemical processes in an aquifer system.</title>
        <authorList>
            <person name="Anantharaman K."/>
            <person name="Brown C.T."/>
            <person name="Hug L.A."/>
            <person name="Sharon I."/>
            <person name="Castelle C.J."/>
            <person name="Probst A.J."/>
            <person name="Thomas B.C."/>
            <person name="Singh A."/>
            <person name="Wilkins M.J."/>
            <person name="Karaoz U."/>
            <person name="Brodie E.L."/>
            <person name="Williams K.H."/>
            <person name="Hubbard S.S."/>
            <person name="Banfield J.F."/>
        </authorList>
    </citation>
    <scope>NUCLEOTIDE SEQUENCE [LARGE SCALE GENOMIC DNA]</scope>
</reference>
<proteinExistence type="predicted"/>
<evidence type="ECO:0000313" key="2">
    <source>
        <dbReference type="EMBL" id="OGD78302.1"/>
    </source>
</evidence>
<dbReference type="Proteomes" id="UP000176682">
    <property type="component" value="Unassembled WGS sequence"/>
</dbReference>
<accession>A0A1F5FFJ3</accession>
<feature type="transmembrane region" description="Helical" evidence="1">
    <location>
        <begin position="6"/>
        <end position="25"/>
    </location>
</feature>
<keyword evidence="1" id="KW-1133">Transmembrane helix</keyword>
<organism evidence="2 3">
    <name type="scientific">Candidatus Collierbacteria bacterium RIFOXYB1_FULL_49_13</name>
    <dbReference type="NCBI Taxonomy" id="1817728"/>
    <lineage>
        <taxon>Bacteria</taxon>
        <taxon>Candidatus Collieribacteriota</taxon>
    </lineage>
</organism>
<keyword evidence="1" id="KW-0472">Membrane</keyword>
<gene>
    <name evidence="2" type="ORF">A2368_00250</name>
</gene>